<dbReference type="PROSITE" id="PS50294">
    <property type="entry name" value="WD_REPEATS_REGION"/>
    <property type="match status" value="1"/>
</dbReference>
<dbReference type="GO" id="GO:0000462">
    <property type="term" value="P:maturation of SSU-rRNA from tricistronic rRNA transcript (SSU-rRNA, 5.8S rRNA, LSU-rRNA)"/>
    <property type="evidence" value="ECO:0007669"/>
    <property type="project" value="TreeGrafter"/>
</dbReference>
<evidence type="ECO:0000256" key="1">
    <source>
        <dbReference type="ARBA" id="ARBA00004604"/>
    </source>
</evidence>
<comment type="similarity">
    <text evidence="2">Belongs to the WD repeat DCAF13/WDSOF1 family.</text>
</comment>
<dbReference type="GO" id="GO:0032040">
    <property type="term" value="C:small-subunit processome"/>
    <property type="evidence" value="ECO:0007669"/>
    <property type="project" value="TreeGrafter"/>
</dbReference>
<accession>I7I8L2</accession>
<dbReference type="AlphaFoldDB" id="I7I8L2"/>
<name>I7I8L2_BABMR</name>
<reference evidence="9 10" key="1">
    <citation type="journal article" date="2012" name="Nucleic Acids Res.">
        <title>Sequencing of the smallest Apicomplexan genome from the human pathogen Babesia microti.</title>
        <authorList>
            <person name="Cornillot E."/>
            <person name="Hadj-Kaddour K."/>
            <person name="Dassouli A."/>
            <person name="Noel B."/>
            <person name="Ranwez V."/>
            <person name="Vacherie B."/>
            <person name="Augagneur Y."/>
            <person name="Bres V."/>
            <person name="Duclos A."/>
            <person name="Randazzo S."/>
            <person name="Carcy B."/>
            <person name="Debierre-Grockiego F."/>
            <person name="Delbecq S."/>
            <person name="Moubri-Menage K."/>
            <person name="Shams-Eldin H."/>
            <person name="Usmani-Brown S."/>
            <person name="Bringaud F."/>
            <person name="Wincker P."/>
            <person name="Vivares C.P."/>
            <person name="Schwarz R.T."/>
            <person name="Schetters T.P."/>
            <person name="Krause P.J."/>
            <person name="Gorenflot A."/>
            <person name="Berry V."/>
            <person name="Barbe V."/>
            <person name="Ben Mamoun C."/>
        </authorList>
    </citation>
    <scope>NUCLEOTIDE SEQUENCE [LARGE SCALE GENOMIC DNA]</scope>
    <source>
        <strain evidence="9 10">RI</strain>
    </source>
</reference>
<protein>
    <submittedName>
        <fullName evidence="9">WDSOF1, WD repeat and SOF domain-containing protein 1</fullName>
    </submittedName>
</protein>
<dbReference type="InterPro" id="IPR007287">
    <property type="entry name" value="Sof1"/>
</dbReference>
<dbReference type="OrthoDB" id="10249065at2759"/>
<feature type="domain" description="Sof1-like protein" evidence="8">
    <location>
        <begin position="354"/>
        <end position="436"/>
    </location>
</feature>
<sequence length="442" mass="50362">MDVKVLQRYSGDFIAAGDRPRVTRSTNPRLHPLARGREYVRALTATKIQKIFAKPFISVMEGHTDSVTCMAINRKSLIGLFTGSANGELRVWNTMKNISMATYKAHKGFVKGVTGDNSGKFVFTCGIDGTIKQWDYHNFSTTETNSPLNAYSISSPLNGIDYNWFDENFATAGDMLDIWDISRSDPITSYDFSSGETLYSVKYNPSQECMLVSTASDNSICLFDTRANSQIKKVILRMRSNSVCWNPQKPYNFTVANEDSNLYTFDIRKFESALVVHKAFTNAVMDVDFSPTGNEFVASSFDKSIRIFGAMDSNSRDVYTTKRMQNVLCCRYSLDSKFVFSGSSDMCIRVWKSKSYDKRGPLSTREKKSIDYRSQIIERFKHTDEIRRIRKHHHVPKLIIKANQIKAVKRQSKRRKKINVMLHSKNIDTIVPEKKAAILNVQ</sequence>
<evidence type="ECO:0000256" key="3">
    <source>
        <dbReference type="ARBA" id="ARBA00022574"/>
    </source>
</evidence>
<dbReference type="Pfam" id="PF00400">
    <property type="entry name" value="WD40"/>
    <property type="match status" value="4"/>
</dbReference>
<feature type="repeat" description="WD" evidence="7">
    <location>
        <begin position="103"/>
        <end position="144"/>
    </location>
</feature>
<evidence type="ECO:0000256" key="5">
    <source>
        <dbReference type="ARBA" id="ARBA00023242"/>
    </source>
</evidence>
<dbReference type="PANTHER" id="PTHR22851">
    <property type="entry name" value="U3 SMALL NUCLEOLAR RNA U3 SNORNA ASSOCIATED PROTEIN"/>
    <property type="match status" value="1"/>
</dbReference>
<dbReference type="PROSITE" id="PS50082">
    <property type="entry name" value="WD_REPEATS_2"/>
    <property type="match status" value="2"/>
</dbReference>
<dbReference type="Pfam" id="PF04158">
    <property type="entry name" value="Sof1"/>
    <property type="match status" value="1"/>
</dbReference>
<reference evidence="9 10" key="2">
    <citation type="journal article" date="2013" name="PLoS ONE">
        <title>Whole genome mapping and re-organization of the nuclear and mitochondrial genomes of Babesia microti isolates.</title>
        <authorList>
            <person name="Cornillot E."/>
            <person name="Dassouli A."/>
            <person name="Garg A."/>
            <person name="Pachikara N."/>
            <person name="Randazzo S."/>
            <person name="Depoix D."/>
            <person name="Carcy B."/>
            <person name="Delbecq S."/>
            <person name="Frutos R."/>
            <person name="Silva J.C."/>
            <person name="Sutton R."/>
            <person name="Krause P.J."/>
            <person name="Mamoun C.B."/>
        </authorList>
    </citation>
    <scope>NUCLEOTIDE SEQUENCE [LARGE SCALE GENOMIC DNA]</scope>
    <source>
        <strain evidence="9 10">RI</strain>
    </source>
</reference>
<feature type="repeat" description="WD" evidence="7">
    <location>
        <begin position="60"/>
        <end position="102"/>
    </location>
</feature>
<dbReference type="RefSeq" id="XP_012647897.1">
    <property type="nucleotide sequence ID" value="XM_012792443.1"/>
</dbReference>
<gene>
    <name evidence="9" type="ORF">BMR1_02g00610</name>
</gene>
<organism evidence="9 10">
    <name type="scientific">Babesia microti (strain RI)</name>
    <dbReference type="NCBI Taxonomy" id="1133968"/>
    <lineage>
        <taxon>Eukaryota</taxon>
        <taxon>Sar</taxon>
        <taxon>Alveolata</taxon>
        <taxon>Apicomplexa</taxon>
        <taxon>Aconoidasida</taxon>
        <taxon>Piroplasmida</taxon>
        <taxon>Babesiidae</taxon>
        <taxon>Babesia</taxon>
    </lineage>
</organism>
<dbReference type="GeneID" id="24423912"/>
<evidence type="ECO:0000256" key="6">
    <source>
        <dbReference type="ARBA" id="ARBA00023274"/>
    </source>
</evidence>
<keyword evidence="4" id="KW-0677">Repeat</keyword>
<dbReference type="SUPFAM" id="SSF50978">
    <property type="entry name" value="WD40 repeat-like"/>
    <property type="match status" value="1"/>
</dbReference>
<evidence type="ECO:0000259" key="8">
    <source>
        <dbReference type="Pfam" id="PF04158"/>
    </source>
</evidence>
<dbReference type="PANTHER" id="PTHR22851:SF0">
    <property type="entry name" value="DDB1- AND CUL4-ASSOCIATED FACTOR 13"/>
    <property type="match status" value="1"/>
</dbReference>
<keyword evidence="5" id="KW-0539">Nucleus</keyword>
<dbReference type="InterPro" id="IPR001680">
    <property type="entry name" value="WD40_rpt"/>
</dbReference>
<keyword evidence="3 7" id="KW-0853">WD repeat</keyword>
<evidence type="ECO:0000313" key="10">
    <source>
        <dbReference type="Proteomes" id="UP000002899"/>
    </source>
</evidence>
<dbReference type="Gene3D" id="2.130.10.10">
    <property type="entry name" value="YVTN repeat-like/Quinoprotein amine dehydrogenase"/>
    <property type="match status" value="2"/>
</dbReference>
<dbReference type="EMBL" id="FO082872">
    <property type="protein sequence ID" value="CCF73288.1"/>
    <property type="molecule type" value="Genomic_DNA"/>
</dbReference>
<keyword evidence="10" id="KW-1185">Reference proteome</keyword>
<evidence type="ECO:0000313" key="9">
    <source>
        <dbReference type="EMBL" id="CCF73288.1"/>
    </source>
</evidence>
<evidence type="ECO:0000256" key="7">
    <source>
        <dbReference type="PROSITE-ProRule" id="PRU00221"/>
    </source>
</evidence>
<dbReference type="InterPro" id="IPR036322">
    <property type="entry name" value="WD40_repeat_dom_sf"/>
</dbReference>
<evidence type="ECO:0000256" key="2">
    <source>
        <dbReference type="ARBA" id="ARBA00005649"/>
    </source>
</evidence>
<dbReference type="SMART" id="SM00320">
    <property type="entry name" value="WD40"/>
    <property type="match status" value="7"/>
</dbReference>
<reference evidence="9 10" key="3">
    <citation type="journal article" date="2016" name="Sci. Rep.">
        <title>Genome-wide diversity and gene expression profiling of Babesia microti isolates identify polymorphic genes that mediate host-pathogen interactions.</title>
        <authorList>
            <person name="Silva J.C."/>
            <person name="Cornillot E."/>
            <person name="McCracken C."/>
            <person name="Usmani-Brown S."/>
            <person name="Dwivedi A."/>
            <person name="Ifeonu O.O."/>
            <person name="Crabtree J."/>
            <person name="Gotia H.T."/>
            <person name="Virji A.Z."/>
            <person name="Reynes C."/>
            <person name="Colinge J."/>
            <person name="Kumar V."/>
            <person name="Lawres L."/>
            <person name="Pazzi J.E."/>
            <person name="Pablo J.V."/>
            <person name="Hung C."/>
            <person name="Brancato J."/>
            <person name="Kumari P."/>
            <person name="Orvis J."/>
            <person name="Tretina K."/>
            <person name="Chibucos M."/>
            <person name="Ott S."/>
            <person name="Sadzewicz L."/>
            <person name="Sengamalay N."/>
            <person name="Shetty A.C."/>
            <person name="Su Q."/>
            <person name="Tallon L."/>
            <person name="Fraser C.M."/>
            <person name="Frutos R."/>
            <person name="Molina D.M."/>
            <person name="Krause P.J."/>
            <person name="Ben Mamoun C."/>
        </authorList>
    </citation>
    <scope>NUCLEOTIDE SEQUENCE [LARGE SCALE GENOMIC DNA]</scope>
    <source>
        <strain evidence="9 10">RI</strain>
    </source>
</reference>
<comment type="subcellular location">
    <subcellularLocation>
        <location evidence="1">Nucleus</location>
        <location evidence="1">Nucleolus</location>
    </subcellularLocation>
</comment>
<dbReference type="OMA" id="EDHNAYI"/>
<keyword evidence="6" id="KW-0687">Ribonucleoprotein</keyword>
<dbReference type="InterPro" id="IPR051733">
    <property type="entry name" value="WD_repeat_DCAF13/WDSOF1"/>
</dbReference>
<dbReference type="KEGG" id="bmic:BMR1_02g00610"/>
<evidence type="ECO:0000256" key="4">
    <source>
        <dbReference type="ARBA" id="ARBA00022737"/>
    </source>
</evidence>
<dbReference type="VEuPathDB" id="PiroplasmaDB:BMR1_02g00610"/>
<dbReference type="InterPro" id="IPR015943">
    <property type="entry name" value="WD40/YVTN_repeat-like_dom_sf"/>
</dbReference>
<proteinExistence type="inferred from homology"/>
<dbReference type="Proteomes" id="UP000002899">
    <property type="component" value="Chromosome II"/>
</dbReference>